<keyword evidence="1" id="KW-0732">Signal</keyword>
<evidence type="ECO:0000313" key="3">
    <source>
        <dbReference type="EMBL" id="CAL4771066.1"/>
    </source>
</evidence>
<proteinExistence type="predicted"/>
<keyword evidence="4" id="KW-1185">Reference proteome</keyword>
<reference evidence="3 4" key="2">
    <citation type="submission" date="2024-05" db="EMBL/GenBank/DDBJ databases">
        <authorList>
            <person name="Chen Y."/>
            <person name="Shah S."/>
            <person name="Dougan E. K."/>
            <person name="Thang M."/>
            <person name="Chan C."/>
        </authorList>
    </citation>
    <scope>NUCLEOTIDE SEQUENCE [LARGE SCALE GENOMIC DNA]</scope>
</reference>
<dbReference type="EMBL" id="CAMXCT030000834">
    <property type="protein sequence ID" value="CAL4771066.1"/>
    <property type="molecule type" value="Genomic_DNA"/>
</dbReference>
<dbReference type="EMBL" id="CAMXCT020000834">
    <property type="protein sequence ID" value="CAL1137129.1"/>
    <property type="molecule type" value="Genomic_DNA"/>
</dbReference>
<feature type="non-terminal residue" evidence="2">
    <location>
        <position position="1"/>
    </location>
</feature>
<evidence type="ECO:0000313" key="4">
    <source>
        <dbReference type="Proteomes" id="UP001152797"/>
    </source>
</evidence>
<sequence length="54" mass="6113">AMHMTVVGSVFAVILATFVPSDDWCNNRVRIPIQMPDAQLVVAEDTEEDEEFKF</sequence>
<dbReference type="Proteomes" id="UP001152797">
    <property type="component" value="Unassembled WGS sequence"/>
</dbReference>
<evidence type="ECO:0000256" key="1">
    <source>
        <dbReference type="SAM" id="SignalP"/>
    </source>
</evidence>
<name>A0A9P1C274_9DINO</name>
<reference evidence="2" key="1">
    <citation type="submission" date="2022-10" db="EMBL/GenBank/DDBJ databases">
        <authorList>
            <person name="Chen Y."/>
            <person name="Dougan E. K."/>
            <person name="Chan C."/>
            <person name="Rhodes N."/>
            <person name="Thang M."/>
        </authorList>
    </citation>
    <scope>NUCLEOTIDE SEQUENCE</scope>
</reference>
<feature type="non-terminal residue" evidence="2">
    <location>
        <position position="54"/>
    </location>
</feature>
<organism evidence="2">
    <name type="scientific">Cladocopium goreaui</name>
    <dbReference type="NCBI Taxonomy" id="2562237"/>
    <lineage>
        <taxon>Eukaryota</taxon>
        <taxon>Sar</taxon>
        <taxon>Alveolata</taxon>
        <taxon>Dinophyceae</taxon>
        <taxon>Suessiales</taxon>
        <taxon>Symbiodiniaceae</taxon>
        <taxon>Cladocopium</taxon>
    </lineage>
</organism>
<dbReference type="AlphaFoldDB" id="A0A9P1C274"/>
<feature type="chain" id="PRO_5043269989" evidence="1">
    <location>
        <begin position="17"/>
        <end position="54"/>
    </location>
</feature>
<protein>
    <submittedName>
        <fullName evidence="2">Uncharacterized protein</fullName>
    </submittedName>
</protein>
<evidence type="ECO:0000313" key="2">
    <source>
        <dbReference type="EMBL" id="CAI3983754.1"/>
    </source>
</evidence>
<feature type="signal peptide" evidence="1">
    <location>
        <begin position="1"/>
        <end position="16"/>
    </location>
</feature>
<gene>
    <name evidence="2" type="ORF">C1SCF055_LOCUS11342</name>
</gene>
<comment type="caution">
    <text evidence="2">The sequence shown here is derived from an EMBL/GenBank/DDBJ whole genome shotgun (WGS) entry which is preliminary data.</text>
</comment>
<accession>A0A9P1C274</accession>
<dbReference type="EMBL" id="CAMXCT010000834">
    <property type="protein sequence ID" value="CAI3983754.1"/>
    <property type="molecule type" value="Genomic_DNA"/>
</dbReference>